<evidence type="ECO:0000313" key="1">
    <source>
        <dbReference type="EMBL" id="MEN2789062.1"/>
    </source>
</evidence>
<proteinExistence type="predicted"/>
<reference evidence="1 2" key="1">
    <citation type="submission" date="2024-05" db="EMBL/GenBank/DDBJ databases">
        <authorList>
            <person name="Liu Q."/>
            <person name="Xin Y.-H."/>
        </authorList>
    </citation>
    <scope>NUCLEOTIDE SEQUENCE [LARGE SCALE GENOMIC DNA]</scope>
    <source>
        <strain evidence="1 2">CGMCC 1.10181</strain>
    </source>
</reference>
<organism evidence="1 2">
    <name type="scientific">Sphingomonas oligophenolica</name>
    <dbReference type="NCBI Taxonomy" id="301154"/>
    <lineage>
        <taxon>Bacteria</taxon>
        <taxon>Pseudomonadati</taxon>
        <taxon>Pseudomonadota</taxon>
        <taxon>Alphaproteobacteria</taxon>
        <taxon>Sphingomonadales</taxon>
        <taxon>Sphingomonadaceae</taxon>
        <taxon>Sphingomonas</taxon>
    </lineage>
</organism>
<gene>
    <name evidence="1" type="ORF">ABC974_05445</name>
</gene>
<comment type="caution">
    <text evidence="1">The sequence shown here is derived from an EMBL/GenBank/DDBJ whole genome shotgun (WGS) entry which is preliminary data.</text>
</comment>
<keyword evidence="2" id="KW-1185">Reference proteome</keyword>
<dbReference type="InterPro" id="IPR023214">
    <property type="entry name" value="HAD_sf"/>
</dbReference>
<dbReference type="SFLD" id="SFLDG01129">
    <property type="entry name" value="C1.5:_HAD__Beta-PGM__Phosphata"/>
    <property type="match status" value="1"/>
</dbReference>
<evidence type="ECO:0000313" key="2">
    <source>
        <dbReference type="Proteomes" id="UP001419910"/>
    </source>
</evidence>
<dbReference type="PANTHER" id="PTHR43434:SF13">
    <property type="entry name" value="PHOSPHOGLYCOLATE PHOSPHATASE"/>
    <property type="match status" value="1"/>
</dbReference>
<protein>
    <submittedName>
        <fullName evidence="1">HAD hydrolase-like protein</fullName>
    </submittedName>
</protein>
<dbReference type="Pfam" id="PF13419">
    <property type="entry name" value="HAD_2"/>
    <property type="match status" value="1"/>
</dbReference>
<dbReference type="InterPro" id="IPR050155">
    <property type="entry name" value="HAD-like_hydrolase_sf"/>
</dbReference>
<accession>A0ABU9XZW9</accession>
<dbReference type="InterPro" id="IPR023198">
    <property type="entry name" value="PGP-like_dom2"/>
</dbReference>
<dbReference type="RefSeq" id="WP_343891720.1">
    <property type="nucleotide sequence ID" value="NZ_BAAAEH010000047.1"/>
</dbReference>
<dbReference type="PANTHER" id="PTHR43434">
    <property type="entry name" value="PHOSPHOGLYCOLATE PHOSPHATASE"/>
    <property type="match status" value="1"/>
</dbReference>
<dbReference type="Gene3D" id="1.10.150.240">
    <property type="entry name" value="Putative phosphatase, domain 2"/>
    <property type="match status" value="1"/>
</dbReference>
<dbReference type="EMBL" id="JBDIME010000003">
    <property type="protein sequence ID" value="MEN2789062.1"/>
    <property type="molecule type" value="Genomic_DNA"/>
</dbReference>
<name>A0ABU9XZW9_9SPHN</name>
<dbReference type="InterPro" id="IPR036412">
    <property type="entry name" value="HAD-like_sf"/>
</dbReference>
<dbReference type="Gene3D" id="3.40.50.1000">
    <property type="entry name" value="HAD superfamily/HAD-like"/>
    <property type="match status" value="1"/>
</dbReference>
<sequence length="233" mass="25260">MPAAIGPERMPGRDSGDGGPRYSLVIFDFDGTLANSGDWFLSIAGELARRFRFREPGADAIDMLRGLSSREVIRYLGIPRWKLPAISRYVRTLLAEQIDRIALFEGVEALIGTLAANGVRIAIVSSNAENNVRAVLGPANVARIETFACGASLFGKARLFRRVLRNAGLASHQVISIGDETRDITAARKTGITAGAVFWGYASREALMRLEPDAVFEAPDDVVRLVLSEDGGR</sequence>
<dbReference type="InterPro" id="IPR041492">
    <property type="entry name" value="HAD_2"/>
</dbReference>
<dbReference type="SUPFAM" id="SSF56784">
    <property type="entry name" value="HAD-like"/>
    <property type="match status" value="1"/>
</dbReference>
<dbReference type="SFLD" id="SFLDS00003">
    <property type="entry name" value="Haloacid_Dehalogenase"/>
    <property type="match status" value="1"/>
</dbReference>
<dbReference type="Proteomes" id="UP001419910">
    <property type="component" value="Unassembled WGS sequence"/>
</dbReference>